<dbReference type="EMBL" id="HBER01003933">
    <property type="protein sequence ID" value="CAD8526665.1"/>
    <property type="molecule type" value="Transcribed_RNA"/>
</dbReference>
<dbReference type="EMBL" id="HBER01003934">
    <property type="protein sequence ID" value="CAD8526666.1"/>
    <property type="molecule type" value="Transcribed_RNA"/>
</dbReference>
<name>A0A6U5DD88_9EUKA</name>
<sequence>MLEILTALVLTLAASEYLHGSRRRALVCALTVGVANALAAAHAAITRWSAIILTVKVPLTAILYLVTCYWDTVVCNEQLSRAAFWAELHAAFVRLLPLFPLFSLLIAFLFLEVGTVFERMGWPTIWLNGPIHYGVLYGPFAYIYVRVKAVAKASTPLP</sequence>
<evidence type="ECO:0000313" key="3">
    <source>
        <dbReference type="EMBL" id="CAD8526666.1"/>
    </source>
</evidence>
<evidence type="ECO:0000313" key="2">
    <source>
        <dbReference type="EMBL" id="CAD8526665.1"/>
    </source>
</evidence>
<gene>
    <name evidence="2" type="ORF">CLEP1334_LOCUS2001</name>
    <name evidence="3" type="ORF">CLEP1334_LOCUS2002</name>
</gene>
<protein>
    <submittedName>
        <fullName evidence="3">Uncharacterized protein</fullName>
    </submittedName>
</protein>
<feature type="transmembrane region" description="Helical" evidence="1">
    <location>
        <begin position="25"/>
        <end position="45"/>
    </location>
</feature>
<feature type="transmembrane region" description="Helical" evidence="1">
    <location>
        <begin position="131"/>
        <end position="147"/>
    </location>
</feature>
<evidence type="ECO:0000256" key="1">
    <source>
        <dbReference type="SAM" id="Phobius"/>
    </source>
</evidence>
<dbReference type="AlphaFoldDB" id="A0A6U5DD88"/>
<reference evidence="3" key="1">
    <citation type="submission" date="2021-01" db="EMBL/GenBank/DDBJ databases">
        <authorList>
            <person name="Corre E."/>
            <person name="Pelletier E."/>
            <person name="Niang G."/>
            <person name="Scheremetjew M."/>
            <person name="Finn R."/>
            <person name="Kale V."/>
            <person name="Holt S."/>
            <person name="Cochrane G."/>
            <person name="Meng A."/>
            <person name="Brown T."/>
            <person name="Cohen L."/>
        </authorList>
    </citation>
    <scope>NUCLEOTIDE SEQUENCE</scope>
    <source>
        <strain evidence="3">RCC1130</strain>
    </source>
</reference>
<feature type="transmembrane region" description="Helical" evidence="1">
    <location>
        <begin position="51"/>
        <end position="70"/>
    </location>
</feature>
<keyword evidence="1" id="KW-1133">Transmembrane helix</keyword>
<keyword evidence="1" id="KW-0812">Transmembrane</keyword>
<organism evidence="3">
    <name type="scientific">Calcidiscus leptoporus</name>
    <dbReference type="NCBI Taxonomy" id="127549"/>
    <lineage>
        <taxon>Eukaryota</taxon>
        <taxon>Haptista</taxon>
        <taxon>Haptophyta</taxon>
        <taxon>Prymnesiophyceae</taxon>
        <taxon>Coccolithales</taxon>
        <taxon>Calcidiscaceae</taxon>
        <taxon>Calcidiscus</taxon>
    </lineage>
</organism>
<feature type="transmembrane region" description="Helical" evidence="1">
    <location>
        <begin position="91"/>
        <end position="111"/>
    </location>
</feature>
<proteinExistence type="predicted"/>
<keyword evidence="1" id="KW-0472">Membrane</keyword>
<accession>A0A6U5DD88</accession>